<accession>A0ABM6P1X3</accession>
<dbReference type="EMBL" id="CP023521">
    <property type="protein sequence ID" value="ATF80924.1"/>
    <property type="molecule type" value="Genomic_DNA"/>
</dbReference>
<dbReference type="Proteomes" id="UP000218103">
    <property type="component" value="Chromosome 2"/>
</dbReference>
<dbReference type="InterPro" id="IPR053913">
    <property type="entry name" value="NADAR-DarT1"/>
</dbReference>
<evidence type="ECO:0000313" key="1">
    <source>
        <dbReference type="EMBL" id="ATF80924.1"/>
    </source>
</evidence>
<protein>
    <submittedName>
        <fullName evidence="1">Uncharacterized protein</fullName>
    </submittedName>
</protein>
<sequence length="233" mass="26832">MATRPIFVPSLSGPLLVSTELLEFQWFPGMAKSQAQKSIESLHQVAKERLHVDKVLEISSKSKDDYGVKLSAFNLMIKTPRRQYSLECAYQASKVFERGGPFTDLLNAKSIDAKRDPRLTQFGRLIKFQWYGTDWPLQPRTAFYDWLYINALHRQPELAEIVLNYRAFSDIAFNPERSINCQAYAAALYVSMHERGLLRDEILKDQDEYLRVINTGAVSNAHENTLRNRSLLD</sequence>
<name>A0ABM6P1X3_BURCE</name>
<gene>
    <name evidence="1" type="ORF">CO711_26370</name>
</gene>
<evidence type="ECO:0000313" key="2">
    <source>
        <dbReference type="Proteomes" id="UP000218103"/>
    </source>
</evidence>
<reference evidence="2" key="1">
    <citation type="submission" date="2017-09" db="EMBL/GenBank/DDBJ databases">
        <title>FDA dAtabase for Regulatory Grade micrObial Sequences (FDA-ARGOS): Supporting development and validation of Infectious Disease Dx tests.</title>
        <authorList>
            <person name="Minogue T."/>
            <person name="Wolcott M."/>
            <person name="Wasieloski L."/>
            <person name="Aguilar W."/>
            <person name="Moore D."/>
            <person name="Tallon L.J."/>
            <person name="Sadzewicz L."/>
            <person name="Ott S."/>
            <person name="Zhao X."/>
            <person name="Nagaraj S."/>
            <person name="Vavikolanu K."/>
            <person name="Aluvathingal J."/>
            <person name="Nadendla S."/>
            <person name="Sichtig H."/>
        </authorList>
    </citation>
    <scope>NUCLEOTIDE SEQUENCE [LARGE SCALE GENOMIC DNA]</scope>
    <source>
        <strain evidence="2">FDAARGOS_388</strain>
    </source>
</reference>
<proteinExistence type="predicted"/>
<dbReference type="Pfam" id="PF22397">
    <property type="entry name" value="NADAR-DarT1"/>
    <property type="match status" value="1"/>
</dbReference>
<organism evidence="1 2">
    <name type="scientific">Burkholderia cepacia</name>
    <name type="common">Pseudomonas cepacia</name>
    <dbReference type="NCBI Taxonomy" id="292"/>
    <lineage>
        <taxon>Bacteria</taxon>
        <taxon>Pseudomonadati</taxon>
        <taxon>Pseudomonadota</taxon>
        <taxon>Betaproteobacteria</taxon>
        <taxon>Burkholderiales</taxon>
        <taxon>Burkholderiaceae</taxon>
        <taxon>Burkholderia</taxon>
        <taxon>Burkholderia cepacia complex</taxon>
    </lineage>
</organism>
<dbReference type="RefSeq" id="WP_080982056.1">
    <property type="nucleotide sequence ID" value="NZ_BCNU01000018.1"/>
</dbReference>
<keyword evidence="2" id="KW-1185">Reference proteome</keyword>